<dbReference type="HOGENOM" id="CLU_042141_0_0_11"/>
<dbReference type="KEGG" id="cai:Caci_6058"/>
<dbReference type="Proteomes" id="UP000000851">
    <property type="component" value="Chromosome"/>
</dbReference>
<evidence type="ECO:0000256" key="4">
    <source>
        <dbReference type="SAM" id="MobiDB-lite"/>
    </source>
</evidence>
<evidence type="ECO:0000256" key="5">
    <source>
        <dbReference type="SAM" id="Phobius"/>
    </source>
</evidence>
<sequence>MNGPGDPTSPVLPMPAAEAVEGAKKAERVEGVAVAEGVESVSVAEVAEAIEAVAAAPEAAEISEASEVPVLPVSQNPQPMLEPVPEPRPAPNSPPQPSPQQRPAVDSAMWRALGFFRSLALFYAVARFAASYDRYAHIGPAVVVLFTMAVWTAWTGIVYHRTTTTRRALLSFLAADFAVGAAAVLSTDLVDTRARIEAGALTLPTVWSAAPVIAVAIALGWRGGVAAAALMGGADLLERGALSQDLIHNAVLMVLTGAAVGYLTALGRTAELTLVRAQRLEAATRERQRLARDIHDGVLQVLALVQRRGAEIGGASRDLGRMAGEQELALRSLVNSWHEVEGADAGGDPVDLDLSALLGRLAGPRVTLAGPGAPVPLPSAVAREVAAAAAAALDNVRAHGGPGADGLGARAWILVEDEGDGVIVTVRDDGPGIPEGRLEEARRAGRLGVAHSIQGRLRDVGGTVDVVSVPGQGTEVEMRVPRPPAPSGAGHGDLKTIWRVR</sequence>
<protein>
    <submittedName>
        <fullName evidence="8">Putative signal transduction histidine kinase</fullName>
    </submittedName>
</protein>
<feature type="region of interest" description="Disordered" evidence="4">
    <location>
        <begin position="476"/>
        <end position="495"/>
    </location>
</feature>
<evidence type="ECO:0000259" key="7">
    <source>
        <dbReference type="Pfam" id="PF19354"/>
    </source>
</evidence>
<dbReference type="Gene3D" id="3.30.565.10">
    <property type="entry name" value="Histidine kinase-like ATPase, C-terminal domain"/>
    <property type="match status" value="1"/>
</dbReference>
<keyword evidence="2 8" id="KW-0418">Kinase</keyword>
<dbReference type="PANTHER" id="PTHR24421:SF61">
    <property type="entry name" value="OXYGEN SENSOR HISTIDINE KINASE NREB"/>
    <property type="match status" value="1"/>
</dbReference>
<dbReference type="PANTHER" id="PTHR24421">
    <property type="entry name" value="NITRATE/NITRITE SENSOR PROTEIN NARX-RELATED"/>
    <property type="match status" value="1"/>
</dbReference>
<evidence type="ECO:0000313" key="8">
    <source>
        <dbReference type="EMBL" id="ACU74915.1"/>
    </source>
</evidence>
<evidence type="ECO:0000259" key="6">
    <source>
        <dbReference type="Pfam" id="PF02518"/>
    </source>
</evidence>
<feature type="domain" description="Histidine kinase/HSP90-like ATPase" evidence="6">
    <location>
        <begin position="390"/>
        <end position="483"/>
    </location>
</feature>
<keyword evidence="5" id="KW-1133">Transmembrane helix</keyword>
<proteinExistence type="predicted"/>
<keyword evidence="3" id="KW-0902">Two-component regulatory system</keyword>
<dbReference type="InterPro" id="IPR045975">
    <property type="entry name" value="DUF5931"/>
</dbReference>
<feature type="transmembrane region" description="Helical" evidence="5">
    <location>
        <begin position="108"/>
        <end position="126"/>
    </location>
</feature>
<feature type="compositionally biased region" description="Low complexity" evidence="4">
    <location>
        <begin position="67"/>
        <end position="79"/>
    </location>
</feature>
<dbReference type="STRING" id="479433.Caci_6058"/>
<accession>C7QGN5</accession>
<feature type="transmembrane region" description="Helical" evidence="5">
    <location>
        <begin position="246"/>
        <end position="266"/>
    </location>
</feature>
<dbReference type="InterPro" id="IPR003594">
    <property type="entry name" value="HATPase_dom"/>
</dbReference>
<dbReference type="Pfam" id="PF19354">
    <property type="entry name" value="DUF5931"/>
    <property type="match status" value="1"/>
</dbReference>
<feature type="region of interest" description="Disordered" evidence="4">
    <location>
        <begin position="67"/>
        <end position="104"/>
    </location>
</feature>
<dbReference type="SUPFAM" id="SSF55874">
    <property type="entry name" value="ATPase domain of HSP90 chaperone/DNA topoisomerase II/histidine kinase"/>
    <property type="match status" value="1"/>
</dbReference>
<dbReference type="GO" id="GO:0000160">
    <property type="term" value="P:phosphorelay signal transduction system"/>
    <property type="evidence" value="ECO:0007669"/>
    <property type="project" value="UniProtKB-KW"/>
</dbReference>
<dbReference type="InterPro" id="IPR050482">
    <property type="entry name" value="Sensor_HK_TwoCompSys"/>
</dbReference>
<feature type="compositionally biased region" description="Pro residues" evidence="4">
    <location>
        <begin position="80"/>
        <end position="100"/>
    </location>
</feature>
<keyword evidence="9" id="KW-1185">Reference proteome</keyword>
<feature type="transmembrane region" description="Helical" evidence="5">
    <location>
        <begin position="138"/>
        <end position="159"/>
    </location>
</feature>
<feature type="transmembrane region" description="Helical" evidence="5">
    <location>
        <begin position="206"/>
        <end position="234"/>
    </location>
</feature>
<dbReference type="AlphaFoldDB" id="C7QGN5"/>
<dbReference type="InterPro" id="IPR036890">
    <property type="entry name" value="HATPase_C_sf"/>
</dbReference>
<gene>
    <name evidence="8" type="ordered locus">Caci_6058</name>
</gene>
<dbReference type="Gene3D" id="1.20.5.1930">
    <property type="match status" value="1"/>
</dbReference>
<dbReference type="InParanoid" id="C7QGN5"/>
<keyword evidence="5" id="KW-0472">Membrane</keyword>
<feature type="region of interest" description="Disordered" evidence="4">
    <location>
        <begin position="1"/>
        <end position="28"/>
    </location>
</feature>
<dbReference type="GO" id="GO:0016301">
    <property type="term" value="F:kinase activity"/>
    <property type="evidence" value="ECO:0007669"/>
    <property type="project" value="UniProtKB-KW"/>
</dbReference>
<dbReference type="eggNOG" id="COG4585">
    <property type="taxonomic scope" value="Bacteria"/>
</dbReference>
<evidence type="ECO:0000256" key="2">
    <source>
        <dbReference type="ARBA" id="ARBA00022777"/>
    </source>
</evidence>
<keyword evidence="5" id="KW-0812">Transmembrane</keyword>
<reference evidence="8 9" key="1">
    <citation type="journal article" date="2009" name="Stand. Genomic Sci.">
        <title>Complete genome sequence of Catenulispora acidiphila type strain (ID 139908).</title>
        <authorList>
            <person name="Copeland A."/>
            <person name="Lapidus A."/>
            <person name="Glavina Del Rio T."/>
            <person name="Nolan M."/>
            <person name="Lucas S."/>
            <person name="Chen F."/>
            <person name="Tice H."/>
            <person name="Cheng J.F."/>
            <person name="Bruce D."/>
            <person name="Goodwin L."/>
            <person name="Pitluck S."/>
            <person name="Mikhailova N."/>
            <person name="Pati A."/>
            <person name="Ivanova N."/>
            <person name="Mavromatis K."/>
            <person name="Chen A."/>
            <person name="Palaniappan K."/>
            <person name="Chain P."/>
            <person name="Land M."/>
            <person name="Hauser L."/>
            <person name="Chang Y.J."/>
            <person name="Jeffries C.D."/>
            <person name="Chertkov O."/>
            <person name="Brettin T."/>
            <person name="Detter J.C."/>
            <person name="Han C."/>
            <person name="Ali Z."/>
            <person name="Tindall B.J."/>
            <person name="Goker M."/>
            <person name="Bristow J."/>
            <person name="Eisen J.A."/>
            <person name="Markowitz V."/>
            <person name="Hugenholtz P."/>
            <person name="Kyrpides N.C."/>
            <person name="Klenk H.P."/>
        </authorList>
    </citation>
    <scope>NUCLEOTIDE SEQUENCE [LARGE SCALE GENOMIC DNA]</scope>
    <source>
        <strain evidence="9">DSM 44928 / JCM 14897 / NBRC 102108 / NRRL B-24433 / ID139908</strain>
    </source>
</reference>
<keyword evidence="1" id="KW-0808">Transferase</keyword>
<feature type="transmembrane region" description="Helical" evidence="5">
    <location>
        <begin position="168"/>
        <end position="186"/>
    </location>
</feature>
<dbReference type="EMBL" id="CP001700">
    <property type="protein sequence ID" value="ACU74915.1"/>
    <property type="molecule type" value="Genomic_DNA"/>
</dbReference>
<evidence type="ECO:0000313" key="9">
    <source>
        <dbReference type="Proteomes" id="UP000000851"/>
    </source>
</evidence>
<dbReference type="NCBIfam" id="NF047322">
    <property type="entry name" value="HK_morpho_MacS"/>
    <property type="match status" value="1"/>
</dbReference>
<dbReference type="RefSeq" id="WP_015794644.1">
    <property type="nucleotide sequence ID" value="NC_013131.1"/>
</dbReference>
<dbReference type="Pfam" id="PF02518">
    <property type="entry name" value="HATPase_c"/>
    <property type="match status" value="1"/>
</dbReference>
<feature type="domain" description="DUF5931" evidence="7">
    <location>
        <begin position="102"/>
        <end position="274"/>
    </location>
</feature>
<name>C7QGN5_CATAD</name>
<evidence type="ECO:0000256" key="3">
    <source>
        <dbReference type="ARBA" id="ARBA00023012"/>
    </source>
</evidence>
<evidence type="ECO:0000256" key="1">
    <source>
        <dbReference type="ARBA" id="ARBA00022679"/>
    </source>
</evidence>
<organism evidence="8 9">
    <name type="scientific">Catenulispora acidiphila (strain DSM 44928 / JCM 14897 / NBRC 102108 / NRRL B-24433 / ID139908)</name>
    <dbReference type="NCBI Taxonomy" id="479433"/>
    <lineage>
        <taxon>Bacteria</taxon>
        <taxon>Bacillati</taxon>
        <taxon>Actinomycetota</taxon>
        <taxon>Actinomycetes</taxon>
        <taxon>Catenulisporales</taxon>
        <taxon>Catenulisporaceae</taxon>
        <taxon>Catenulispora</taxon>
    </lineage>
</organism>